<dbReference type="InterPro" id="IPR011033">
    <property type="entry name" value="PRC_barrel-like_sf"/>
</dbReference>
<dbReference type="Gene3D" id="2.30.30.240">
    <property type="entry name" value="PRC-barrel domain"/>
    <property type="match status" value="1"/>
</dbReference>
<dbReference type="HAMAP" id="MF_00014">
    <property type="entry name" value="Ribosome_mat_RimM"/>
    <property type="match status" value="1"/>
</dbReference>
<dbReference type="InterPro" id="IPR002676">
    <property type="entry name" value="RimM_N"/>
</dbReference>
<dbReference type="NCBIfam" id="TIGR02273">
    <property type="entry name" value="16S_RimM"/>
    <property type="match status" value="1"/>
</dbReference>
<dbReference type="Gene3D" id="2.40.30.60">
    <property type="entry name" value="RimM"/>
    <property type="match status" value="1"/>
</dbReference>
<dbReference type="SUPFAM" id="SSF50447">
    <property type="entry name" value="Translation proteins"/>
    <property type="match status" value="1"/>
</dbReference>
<gene>
    <name evidence="7" type="ORF">METZ01_LOCUS147031</name>
</gene>
<dbReference type="GO" id="GO:0005840">
    <property type="term" value="C:ribosome"/>
    <property type="evidence" value="ECO:0007669"/>
    <property type="project" value="InterPro"/>
</dbReference>
<accession>A0A381ZZB7</accession>
<keyword evidence="2" id="KW-0690">Ribosome biogenesis</keyword>
<sequence length="167" mass="18626">MIERIHPIAKVSATTGLKGEVRLRPLSRYCDDYIREKQLSIGISPDTTNALILEDTSGMGKKMRFKFEGINSIEAAEKMIGQIVYASANNDDLINLVDSALLDFKVITDAGDIVGVLKDVMWLPSCDVYVVDNGEREILIPVVTEVVRKVNYENEYIMITPMDGLLD</sequence>
<dbReference type="InterPro" id="IPR009000">
    <property type="entry name" value="Transl_B-barrel_sf"/>
</dbReference>
<dbReference type="GO" id="GO:0006364">
    <property type="term" value="P:rRNA processing"/>
    <property type="evidence" value="ECO:0007669"/>
    <property type="project" value="UniProtKB-KW"/>
</dbReference>
<evidence type="ECO:0000259" key="6">
    <source>
        <dbReference type="Pfam" id="PF24986"/>
    </source>
</evidence>
<proteinExistence type="inferred from homology"/>
<evidence type="ECO:0000256" key="2">
    <source>
        <dbReference type="ARBA" id="ARBA00022517"/>
    </source>
</evidence>
<dbReference type="SUPFAM" id="SSF50346">
    <property type="entry name" value="PRC-barrel domain"/>
    <property type="match status" value="1"/>
</dbReference>
<keyword evidence="4" id="KW-0143">Chaperone</keyword>
<feature type="domain" description="Ribosome maturation factor RimM PRC barrel" evidence="6">
    <location>
        <begin position="101"/>
        <end position="165"/>
    </location>
</feature>
<dbReference type="EMBL" id="UINC01023133">
    <property type="protein sequence ID" value="SVA94177.1"/>
    <property type="molecule type" value="Genomic_DNA"/>
</dbReference>
<dbReference type="Pfam" id="PF24986">
    <property type="entry name" value="PRC_RimM"/>
    <property type="match status" value="1"/>
</dbReference>
<keyword evidence="1" id="KW-0963">Cytoplasm</keyword>
<dbReference type="InterPro" id="IPR011961">
    <property type="entry name" value="RimM"/>
</dbReference>
<evidence type="ECO:0000256" key="4">
    <source>
        <dbReference type="ARBA" id="ARBA00023186"/>
    </source>
</evidence>
<reference evidence="7" key="1">
    <citation type="submission" date="2018-05" db="EMBL/GenBank/DDBJ databases">
        <authorList>
            <person name="Lanie J.A."/>
            <person name="Ng W.-L."/>
            <person name="Kazmierczak K.M."/>
            <person name="Andrzejewski T.M."/>
            <person name="Davidsen T.M."/>
            <person name="Wayne K.J."/>
            <person name="Tettelin H."/>
            <person name="Glass J.I."/>
            <person name="Rusch D."/>
            <person name="Podicherti R."/>
            <person name="Tsui H.-C.T."/>
            <person name="Winkler M.E."/>
        </authorList>
    </citation>
    <scope>NUCLEOTIDE SEQUENCE</scope>
</reference>
<dbReference type="PANTHER" id="PTHR33692:SF1">
    <property type="entry name" value="RIBOSOME MATURATION FACTOR RIMM"/>
    <property type="match status" value="1"/>
</dbReference>
<feature type="domain" description="RimM N-terminal" evidence="5">
    <location>
        <begin position="8"/>
        <end position="88"/>
    </location>
</feature>
<dbReference type="AlphaFoldDB" id="A0A381ZZB7"/>
<protein>
    <submittedName>
        <fullName evidence="7">Uncharacterized protein</fullName>
    </submittedName>
</protein>
<evidence type="ECO:0000313" key="7">
    <source>
        <dbReference type="EMBL" id="SVA94177.1"/>
    </source>
</evidence>
<name>A0A381ZZB7_9ZZZZ</name>
<keyword evidence="3" id="KW-0698">rRNA processing</keyword>
<evidence type="ECO:0000259" key="5">
    <source>
        <dbReference type="Pfam" id="PF01782"/>
    </source>
</evidence>
<evidence type="ECO:0000256" key="1">
    <source>
        <dbReference type="ARBA" id="ARBA00022490"/>
    </source>
</evidence>
<dbReference type="PANTHER" id="PTHR33692">
    <property type="entry name" value="RIBOSOME MATURATION FACTOR RIMM"/>
    <property type="match status" value="1"/>
</dbReference>
<dbReference type="GO" id="GO:0043022">
    <property type="term" value="F:ribosome binding"/>
    <property type="evidence" value="ECO:0007669"/>
    <property type="project" value="InterPro"/>
</dbReference>
<organism evidence="7">
    <name type="scientific">marine metagenome</name>
    <dbReference type="NCBI Taxonomy" id="408172"/>
    <lineage>
        <taxon>unclassified sequences</taxon>
        <taxon>metagenomes</taxon>
        <taxon>ecological metagenomes</taxon>
    </lineage>
</organism>
<dbReference type="InterPro" id="IPR056792">
    <property type="entry name" value="PRC_RimM"/>
</dbReference>
<evidence type="ECO:0000256" key="3">
    <source>
        <dbReference type="ARBA" id="ARBA00022552"/>
    </source>
</evidence>
<dbReference type="InterPro" id="IPR036976">
    <property type="entry name" value="RimM_N_sf"/>
</dbReference>
<dbReference type="Pfam" id="PF01782">
    <property type="entry name" value="RimM"/>
    <property type="match status" value="1"/>
</dbReference>